<dbReference type="InterPro" id="IPR034984">
    <property type="entry name" value="Imelysin-like_IPPA"/>
</dbReference>
<protein>
    <recommendedName>
        <fullName evidence="3">Imelysin-like domain-containing protein</fullName>
    </recommendedName>
</protein>
<evidence type="ECO:0000259" key="3">
    <source>
        <dbReference type="Pfam" id="PF09375"/>
    </source>
</evidence>
<organism evidence="4 5">
    <name type="scientific">Marinagarivorans cellulosilyticus</name>
    <dbReference type="NCBI Taxonomy" id="2721545"/>
    <lineage>
        <taxon>Bacteria</taxon>
        <taxon>Pseudomonadati</taxon>
        <taxon>Pseudomonadota</taxon>
        <taxon>Gammaproteobacteria</taxon>
        <taxon>Cellvibrionales</taxon>
        <taxon>Cellvibrionaceae</taxon>
        <taxon>Marinagarivorans</taxon>
    </lineage>
</organism>
<feature type="domain" description="Imelysin-like" evidence="3">
    <location>
        <begin position="72"/>
        <end position="378"/>
    </location>
</feature>
<evidence type="ECO:0000313" key="5">
    <source>
        <dbReference type="Proteomes" id="UP001320119"/>
    </source>
</evidence>
<dbReference type="EMBL" id="AP023086">
    <property type="protein sequence ID" value="BCD97438.1"/>
    <property type="molecule type" value="Genomic_DNA"/>
</dbReference>
<reference evidence="4 5" key="1">
    <citation type="journal article" date="2022" name="IScience">
        <title>An ultrasensitive nanofiber-based assay for enzymatic hydrolysis and deep-sea microbial degradation of cellulose.</title>
        <authorList>
            <person name="Tsudome M."/>
            <person name="Tachioka M."/>
            <person name="Miyazaki M."/>
            <person name="Uchimura K."/>
            <person name="Tsuda M."/>
            <person name="Takaki Y."/>
            <person name="Deguchi S."/>
        </authorList>
    </citation>
    <scope>NUCLEOTIDE SEQUENCE [LARGE SCALE GENOMIC DNA]</scope>
    <source>
        <strain evidence="4 5">GE09</strain>
    </source>
</reference>
<dbReference type="GO" id="GO:0030313">
    <property type="term" value="C:cell envelope"/>
    <property type="evidence" value="ECO:0007669"/>
    <property type="project" value="UniProtKB-SubCell"/>
</dbReference>
<dbReference type="AlphaFoldDB" id="A0AAN1WH06"/>
<dbReference type="InterPro" id="IPR018976">
    <property type="entry name" value="Imelysin-like"/>
</dbReference>
<dbReference type="Proteomes" id="UP001320119">
    <property type="component" value="Chromosome"/>
</dbReference>
<proteinExistence type="predicted"/>
<dbReference type="Gene3D" id="1.20.1420.20">
    <property type="entry name" value="M75 peptidase, HXXE motif"/>
    <property type="match status" value="1"/>
</dbReference>
<accession>A0AAN1WH06</accession>
<comment type="subcellular location">
    <subcellularLocation>
        <location evidence="1">Cell envelope</location>
    </subcellularLocation>
</comment>
<dbReference type="Pfam" id="PF09375">
    <property type="entry name" value="Peptidase_M75"/>
    <property type="match status" value="1"/>
</dbReference>
<dbReference type="KEGG" id="marq:MARGE09_P1639"/>
<dbReference type="RefSeq" id="WP_236986907.1">
    <property type="nucleotide sequence ID" value="NZ_AP023086.1"/>
</dbReference>
<keyword evidence="2" id="KW-0732">Signal</keyword>
<dbReference type="CDD" id="cd14659">
    <property type="entry name" value="Imelysin-like_IPPA"/>
    <property type="match status" value="1"/>
</dbReference>
<dbReference type="InterPro" id="IPR038352">
    <property type="entry name" value="Imelysin_sf"/>
</dbReference>
<sequence>MKHLLSYLMVASCLWGCGDDETVSRFVDEPASTGSSSDGALPPPRTPLFKKDYDYRYLLVDMADRVVMPSIQSFEQEVLQLSESLGSACEGGDAASIENEIINARAQWLSAMSRWQHLELQWLGPLAENENVLRNRIYSFETPARAEACAVDIAVVAAADANFDAATRANTARGLGALEYLLFNENLNTACSMAVQQTQNWNALPELDKLQMRCRYAQLAANDVKAQANNLTEAWAIESGNYRSRFINPDNTSHHLKQLSDGLFYIEKETKDAKLGRPLGFYDCLQLACPKAVESRYAAMNAQHIADNLRAFKVVFNGANGQGFDDVIAHEGYAEIAQEINASVDAAIVLAEQLGAQDLQVQSQAIVDDTSESASAACQAASANPSVEDGDFCDLHGFIKNITDQMRTDFVTIVNVDLPKRAQSDND</sequence>
<keyword evidence="5" id="KW-1185">Reference proteome</keyword>
<name>A0AAN1WH06_9GAMM</name>
<gene>
    <name evidence="4" type="ORF">MARGE09_P1639</name>
</gene>
<evidence type="ECO:0000256" key="1">
    <source>
        <dbReference type="ARBA" id="ARBA00004196"/>
    </source>
</evidence>
<evidence type="ECO:0000313" key="4">
    <source>
        <dbReference type="EMBL" id="BCD97438.1"/>
    </source>
</evidence>
<evidence type="ECO:0000256" key="2">
    <source>
        <dbReference type="ARBA" id="ARBA00022729"/>
    </source>
</evidence>